<protein>
    <submittedName>
        <fullName evidence="6">Deaminase</fullName>
    </submittedName>
</protein>
<keyword evidence="3" id="KW-0560">Oxidoreductase</keyword>
<evidence type="ECO:0000256" key="3">
    <source>
        <dbReference type="ARBA" id="ARBA00023002"/>
    </source>
</evidence>
<feature type="region of interest" description="Disordered" evidence="4">
    <location>
        <begin position="1"/>
        <end position="22"/>
    </location>
</feature>
<evidence type="ECO:0000256" key="2">
    <source>
        <dbReference type="ARBA" id="ARBA00022857"/>
    </source>
</evidence>
<dbReference type="InterPro" id="IPR050765">
    <property type="entry name" value="Riboflavin_Biosynth_HTPR"/>
</dbReference>
<comment type="pathway">
    <text evidence="1">Cofactor biosynthesis; riboflavin biosynthesis.</text>
</comment>
<evidence type="ECO:0000313" key="7">
    <source>
        <dbReference type="Proteomes" id="UP000570678"/>
    </source>
</evidence>
<name>A0A846YEY9_9NOCA</name>
<dbReference type="Pfam" id="PF01872">
    <property type="entry name" value="RibD_C"/>
    <property type="match status" value="1"/>
</dbReference>
<evidence type="ECO:0000256" key="4">
    <source>
        <dbReference type="SAM" id="MobiDB-lite"/>
    </source>
</evidence>
<proteinExistence type="predicted"/>
<dbReference type="GO" id="GO:0009231">
    <property type="term" value="P:riboflavin biosynthetic process"/>
    <property type="evidence" value="ECO:0007669"/>
    <property type="project" value="InterPro"/>
</dbReference>
<keyword evidence="7" id="KW-1185">Reference proteome</keyword>
<dbReference type="Proteomes" id="UP000570678">
    <property type="component" value="Unassembled WGS sequence"/>
</dbReference>
<feature type="domain" description="Bacterial bifunctional deaminase-reductase C-terminal" evidence="5">
    <location>
        <begin position="27"/>
        <end position="255"/>
    </location>
</feature>
<dbReference type="InterPro" id="IPR002734">
    <property type="entry name" value="RibDG_C"/>
</dbReference>
<sequence>MVAAGENRPGGTAGSAVPVDTPGGPRPFVLLSVAASVDGYIDDTADDRLLLSNEADFDRVDELRAWSDAILVGAETVRRDNPRLLVKDDERRRARVAAGKPEFPRKVTVTARGDLDPAARFWHDGTAGQPPLVYTTESGARRLAERLTAPAQERLIPPAEQRLTVPAEIVALGAELDFGALLDDLAARGISRLMVEGGGRIHTAFLAGGLADEIHLALGPTLVGDPEAPRFLYPAAFPGGSTHRMSLLGVAQLGDMAVLRYRPQEARCPNPTTTTG</sequence>
<keyword evidence="2" id="KW-0521">NADP</keyword>
<evidence type="ECO:0000256" key="1">
    <source>
        <dbReference type="ARBA" id="ARBA00005104"/>
    </source>
</evidence>
<accession>A0A846YEY9</accession>
<dbReference type="RefSeq" id="WP_084493021.1">
    <property type="nucleotide sequence ID" value="NZ_JAAXOT010000004.1"/>
</dbReference>
<reference evidence="6 7" key="1">
    <citation type="submission" date="2020-04" db="EMBL/GenBank/DDBJ databases">
        <title>MicrobeNet Type strains.</title>
        <authorList>
            <person name="Nicholson A.C."/>
        </authorList>
    </citation>
    <scope>NUCLEOTIDE SEQUENCE [LARGE SCALE GENOMIC DNA]</scope>
    <source>
        <strain evidence="6 7">JCM 3332</strain>
    </source>
</reference>
<comment type="caution">
    <text evidence="6">The sequence shown here is derived from an EMBL/GenBank/DDBJ whole genome shotgun (WGS) entry which is preliminary data.</text>
</comment>
<gene>
    <name evidence="6" type="ORF">HGA15_09705</name>
</gene>
<dbReference type="PANTHER" id="PTHR38011:SF7">
    <property type="entry name" value="2,5-DIAMINO-6-RIBOSYLAMINO-4(3H)-PYRIMIDINONE 5'-PHOSPHATE REDUCTASE"/>
    <property type="match status" value="1"/>
</dbReference>
<dbReference type="AlphaFoldDB" id="A0A846YEY9"/>
<evidence type="ECO:0000313" key="6">
    <source>
        <dbReference type="EMBL" id="NKY56421.1"/>
    </source>
</evidence>
<organism evidence="6 7">
    <name type="scientific">Nocardia flavorosea</name>
    <dbReference type="NCBI Taxonomy" id="53429"/>
    <lineage>
        <taxon>Bacteria</taxon>
        <taxon>Bacillati</taxon>
        <taxon>Actinomycetota</taxon>
        <taxon>Actinomycetes</taxon>
        <taxon>Mycobacteriales</taxon>
        <taxon>Nocardiaceae</taxon>
        <taxon>Nocardia</taxon>
    </lineage>
</organism>
<dbReference type="EMBL" id="JAAXOT010000004">
    <property type="protein sequence ID" value="NKY56421.1"/>
    <property type="molecule type" value="Genomic_DNA"/>
</dbReference>
<dbReference type="PANTHER" id="PTHR38011">
    <property type="entry name" value="DIHYDROFOLATE REDUCTASE FAMILY PROTEIN (AFU_ORTHOLOGUE AFUA_8G06820)"/>
    <property type="match status" value="1"/>
</dbReference>
<dbReference type="InterPro" id="IPR024072">
    <property type="entry name" value="DHFR-like_dom_sf"/>
</dbReference>
<dbReference type="SUPFAM" id="SSF53597">
    <property type="entry name" value="Dihydrofolate reductase-like"/>
    <property type="match status" value="1"/>
</dbReference>
<evidence type="ECO:0000259" key="5">
    <source>
        <dbReference type="Pfam" id="PF01872"/>
    </source>
</evidence>
<dbReference type="Gene3D" id="3.40.430.10">
    <property type="entry name" value="Dihydrofolate Reductase, subunit A"/>
    <property type="match status" value="1"/>
</dbReference>
<dbReference type="GO" id="GO:0008703">
    <property type="term" value="F:5-amino-6-(5-phosphoribosylamino)uracil reductase activity"/>
    <property type="evidence" value="ECO:0007669"/>
    <property type="project" value="InterPro"/>
</dbReference>